<proteinExistence type="predicted"/>
<sequence length="115" mass="13179">MELNKTELLSLENIDKYLERQLRQAKNKHCLLSLVNKLAKLQKSTIKFRIEATGLNKKIKELLNNSTNYLELAKEEIKLANSDKDVSSSMNIYGIITGGDKQNVFYGISTVSYFY</sequence>
<protein>
    <submittedName>
        <fullName evidence="2">Uncharacterized protein</fullName>
    </submittedName>
</protein>
<reference evidence="2" key="1">
    <citation type="submission" date="2016-11" db="UniProtKB">
        <authorList>
            <consortium name="WormBaseParasite"/>
        </authorList>
    </citation>
    <scope>IDENTIFICATION</scope>
</reference>
<organism evidence="1 2">
    <name type="scientific">Meloidogyne hapla</name>
    <name type="common">Root-knot nematode worm</name>
    <dbReference type="NCBI Taxonomy" id="6305"/>
    <lineage>
        <taxon>Eukaryota</taxon>
        <taxon>Metazoa</taxon>
        <taxon>Ecdysozoa</taxon>
        <taxon>Nematoda</taxon>
        <taxon>Chromadorea</taxon>
        <taxon>Rhabditida</taxon>
        <taxon>Tylenchina</taxon>
        <taxon>Tylenchomorpha</taxon>
        <taxon>Tylenchoidea</taxon>
        <taxon>Meloidogynidae</taxon>
        <taxon>Meloidogyninae</taxon>
        <taxon>Meloidogyne</taxon>
    </lineage>
</organism>
<evidence type="ECO:0000313" key="2">
    <source>
        <dbReference type="WBParaSite" id="MhA1_Contig632.frz3.gene12"/>
    </source>
</evidence>
<evidence type="ECO:0000313" key="1">
    <source>
        <dbReference type="Proteomes" id="UP000095281"/>
    </source>
</evidence>
<keyword evidence="1" id="KW-1185">Reference proteome</keyword>
<accession>A0A1I8BUS2</accession>
<dbReference type="AlphaFoldDB" id="A0A1I8BUS2"/>
<dbReference type="Proteomes" id="UP000095281">
    <property type="component" value="Unplaced"/>
</dbReference>
<name>A0A1I8BUS2_MELHA</name>
<dbReference type="WBParaSite" id="MhA1_Contig632.frz3.gene12">
    <property type="protein sequence ID" value="MhA1_Contig632.frz3.gene12"/>
    <property type="gene ID" value="MhA1_Contig632.frz3.gene12"/>
</dbReference>